<dbReference type="EMBL" id="LCFD01000028">
    <property type="protein sequence ID" value="KKS84545.1"/>
    <property type="molecule type" value="Genomic_DNA"/>
</dbReference>
<organism evidence="1 2">
    <name type="scientific">Candidatus Gottesmanbacteria bacterium GW2011_GWB1_43_11</name>
    <dbReference type="NCBI Taxonomy" id="1618446"/>
    <lineage>
        <taxon>Bacteria</taxon>
        <taxon>Candidatus Gottesmaniibacteriota</taxon>
    </lineage>
</organism>
<dbReference type="AlphaFoldDB" id="A0A0G1CFG0"/>
<name>A0A0G1CFG0_9BACT</name>
<protein>
    <submittedName>
        <fullName evidence="1">Uncharacterized protein</fullName>
    </submittedName>
</protein>
<reference evidence="1 2" key="1">
    <citation type="journal article" date="2015" name="Nature">
        <title>rRNA introns, odd ribosomes, and small enigmatic genomes across a large radiation of phyla.</title>
        <authorList>
            <person name="Brown C.T."/>
            <person name="Hug L.A."/>
            <person name="Thomas B.C."/>
            <person name="Sharon I."/>
            <person name="Castelle C.J."/>
            <person name="Singh A."/>
            <person name="Wilkins M.J."/>
            <person name="Williams K.H."/>
            <person name="Banfield J.F."/>
        </authorList>
    </citation>
    <scope>NUCLEOTIDE SEQUENCE [LARGE SCALE GENOMIC DNA]</scope>
</reference>
<comment type="caution">
    <text evidence="1">The sequence shown here is derived from an EMBL/GenBank/DDBJ whole genome shotgun (WGS) entry which is preliminary data.</text>
</comment>
<proteinExistence type="predicted"/>
<gene>
    <name evidence="1" type="ORF">UV61_C0028G0006</name>
</gene>
<sequence length="123" mass="13755">MNEVFLSGLRPKADLLRKTPGPYITSNIKLEQLPLYQQAALQTGYSLSVIAREGEPYTFLAPGSMRGAITRVAEPKTITIQPGFVAIYVEKPQDKIDFSPFWDAFKALNPTPPQAKYDVYLPH</sequence>
<accession>A0A0G1CFG0</accession>
<evidence type="ECO:0000313" key="1">
    <source>
        <dbReference type="EMBL" id="KKS84545.1"/>
    </source>
</evidence>
<evidence type="ECO:0000313" key="2">
    <source>
        <dbReference type="Proteomes" id="UP000034050"/>
    </source>
</evidence>
<dbReference type="Proteomes" id="UP000034050">
    <property type="component" value="Unassembled WGS sequence"/>
</dbReference>